<organism evidence="1 2">
    <name type="scientific">Aliicoccus persicus</name>
    <dbReference type="NCBI Taxonomy" id="930138"/>
    <lineage>
        <taxon>Bacteria</taxon>
        <taxon>Bacillati</taxon>
        <taxon>Bacillota</taxon>
        <taxon>Bacilli</taxon>
        <taxon>Bacillales</taxon>
        <taxon>Staphylococcaceae</taxon>
        <taxon>Aliicoccus</taxon>
    </lineage>
</organism>
<keyword evidence="1" id="KW-0808">Transferase</keyword>
<dbReference type="Gene3D" id="1.10.287.1890">
    <property type="match status" value="1"/>
</dbReference>
<dbReference type="Gene3D" id="3.40.50.150">
    <property type="entry name" value="Vaccinia Virus protein VP39"/>
    <property type="match status" value="1"/>
</dbReference>
<dbReference type="AlphaFoldDB" id="A0A662Z2K6"/>
<protein>
    <submittedName>
        <fullName evidence="1">tRNA (Adenine22-N1)-methyltransferase</fullName>
    </submittedName>
</protein>
<dbReference type="RefSeq" id="WP_091473506.1">
    <property type="nucleotide sequence ID" value="NZ_FOIT01000001.1"/>
</dbReference>
<sequence>MLDERLNTVLSYVEGPTLLDIGSDHAYLPIQALKKNIIKKAICGEVVEGPYRSSKKNVAQYGYTNRVDVRLGDGLEVVEPTDQIDTISICGMGGPLIASILEKGLQTINQRPKIVVQANTYTYPIRKILQAFNYTILNEKVVKDKHHYYEIIVAELSDEQINYTEQELKFGPVFLKRRDELFIDMLRRELEHQQRIEAQMRLGSSLDNIKQIELKISELKEVIQHEG</sequence>
<gene>
    <name evidence="1" type="ORF">SAMN05192557_0463</name>
</gene>
<dbReference type="EMBL" id="FOIT01000001">
    <property type="protein sequence ID" value="SEV84952.1"/>
    <property type="molecule type" value="Genomic_DNA"/>
</dbReference>
<keyword evidence="1" id="KW-0489">Methyltransferase</keyword>
<dbReference type="GO" id="GO:0032259">
    <property type="term" value="P:methylation"/>
    <property type="evidence" value="ECO:0007669"/>
    <property type="project" value="UniProtKB-KW"/>
</dbReference>
<name>A0A662Z2K6_9STAP</name>
<dbReference type="OrthoDB" id="5881184at2"/>
<keyword evidence="2" id="KW-1185">Reference proteome</keyword>
<dbReference type="PANTHER" id="PTHR38451">
    <property type="entry name" value="TRNA (ADENINE(22)-N(1))-METHYLTRANSFERASE"/>
    <property type="match status" value="1"/>
</dbReference>
<dbReference type="PIRSF" id="PIRSF018637">
    <property type="entry name" value="TrmK"/>
    <property type="match status" value="1"/>
</dbReference>
<dbReference type="InterPro" id="IPR029063">
    <property type="entry name" value="SAM-dependent_MTases_sf"/>
</dbReference>
<dbReference type="GO" id="GO:0160105">
    <property type="term" value="F:tRNA (adenine(22)-N1)-methyltransferase activity"/>
    <property type="evidence" value="ECO:0007669"/>
    <property type="project" value="InterPro"/>
</dbReference>
<dbReference type="PANTHER" id="PTHR38451:SF1">
    <property type="entry name" value="TRNA (ADENINE(22)-N(1))-METHYLTRANSFERASE"/>
    <property type="match status" value="1"/>
</dbReference>
<accession>A0A662Z2K6</accession>
<dbReference type="Pfam" id="PF04816">
    <property type="entry name" value="TrmK"/>
    <property type="match status" value="1"/>
</dbReference>
<proteinExistence type="predicted"/>
<reference evidence="1 2" key="1">
    <citation type="submission" date="2016-10" db="EMBL/GenBank/DDBJ databases">
        <authorList>
            <person name="Varghese N."/>
            <person name="Submissions S."/>
        </authorList>
    </citation>
    <scope>NUCLEOTIDE SEQUENCE [LARGE SCALE GENOMIC DNA]</scope>
    <source>
        <strain evidence="1 2">IBRC-M10081</strain>
    </source>
</reference>
<dbReference type="Proteomes" id="UP000243605">
    <property type="component" value="Unassembled WGS sequence"/>
</dbReference>
<evidence type="ECO:0000313" key="1">
    <source>
        <dbReference type="EMBL" id="SEV84952.1"/>
    </source>
</evidence>
<dbReference type="InterPro" id="IPR006901">
    <property type="entry name" value="TrmK"/>
</dbReference>
<evidence type="ECO:0000313" key="2">
    <source>
        <dbReference type="Proteomes" id="UP000243605"/>
    </source>
</evidence>
<dbReference type="SUPFAM" id="SSF53335">
    <property type="entry name" value="S-adenosyl-L-methionine-dependent methyltransferases"/>
    <property type="match status" value="1"/>
</dbReference>